<reference evidence="2" key="1">
    <citation type="submission" date="2019-08" db="EMBL/GenBank/DDBJ databases">
        <authorList>
            <person name="Kucharzyk K."/>
            <person name="Murdoch R.W."/>
            <person name="Higgins S."/>
            <person name="Loffler F."/>
        </authorList>
    </citation>
    <scope>NUCLEOTIDE SEQUENCE</scope>
</reference>
<comment type="caution">
    <text evidence="2">The sequence shown here is derived from an EMBL/GenBank/DDBJ whole genome shotgun (WGS) entry which is preliminary data.</text>
</comment>
<feature type="domain" description="HTH cro/C1-type" evidence="1">
    <location>
        <begin position="106"/>
        <end position="162"/>
    </location>
</feature>
<evidence type="ECO:0000259" key="1">
    <source>
        <dbReference type="PROSITE" id="PS50943"/>
    </source>
</evidence>
<accession>A0A645C5Q0</accession>
<dbReference type="GO" id="GO:0003677">
    <property type="term" value="F:DNA binding"/>
    <property type="evidence" value="ECO:0007669"/>
    <property type="project" value="InterPro"/>
</dbReference>
<protein>
    <recommendedName>
        <fullName evidence="1">HTH cro/C1-type domain-containing protein</fullName>
    </recommendedName>
</protein>
<organism evidence="2">
    <name type="scientific">bioreactor metagenome</name>
    <dbReference type="NCBI Taxonomy" id="1076179"/>
    <lineage>
        <taxon>unclassified sequences</taxon>
        <taxon>metagenomes</taxon>
        <taxon>ecological metagenomes</taxon>
    </lineage>
</organism>
<evidence type="ECO:0000313" key="2">
    <source>
        <dbReference type="EMBL" id="MPM69284.1"/>
    </source>
</evidence>
<name>A0A645C5Q0_9ZZZZ</name>
<dbReference type="SMART" id="SM00530">
    <property type="entry name" value="HTH_XRE"/>
    <property type="match status" value="2"/>
</dbReference>
<dbReference type="AlphaFoldDB" id="A0A645C5Q0"/>
<sequence length="172" mass="19950">MHFQKALVTVMNYQGVSIQELATRTGSDLRWILSITSNSDWKPKLDTILRLCHALRINVFSFIGIAEAGLNYNEINTKEIFTTYCSIVVHMRQILDLQPKHISMALRSYRLECGLSQRKLEKLTPFNVHTISTREGKRYQNYPTVTTLYSYCDAYKITLQDFVIRAFSCIDK</sequence>
<dbReference type="Gene3D" id="1.10.260.40">
    <property type="entry name" value="lambda repressor-like DNA-binding domains"/>
    <property type="match status" value="2"/>
</dbReference>
<gene>
    <name evidence="2" type="ORF">SDC9_116228</name>
</gene>
<dbReference type="SUPFAM" id="SSF47413">
    <property type="entry name" value="lambda repressor-like DNA-binding domains"/>
    <property type="match status" value="2"/>
</dbReference>
<dbReference type="EMBL" id="VSSQ01022769">
    <property type="protein sequence ID" value="MPM69284.1"/>
    <property type="molecule type" value="Genomic_DNA"/>
</dbReference>
<dbReference type="PROSITE" id="PS50943">
    <property type="entry name" value="HTH_CROC1"/>
    <property type="match status" value="1"/>
</dbReference>
<dbReference type="InterPro" id="IPR001387">
    <property type="entry name" value="Cro/C1-type_HTH"/>
</dbReference>
<proteinExistence type="predicted"/>
<dbReference type="InterPro" id="IPR010982">
    <property type="entry name" value="Lambda_DNA-bd_dom_sf"/>
</dbReference>